<accession>A0A8X6G7M7</accession>
<feature type="non-terminal residue" evidence="1">
    <location>
        <position position="1"/>
    </location>
</feature>
<evidence type="ECO:0000313" key="1">
    <source>
        <dbReference type="EMBL" id="GFQ98111.1"/>
    </source>
</evidence>
<comment type="caution">
    <text evidence="1">The sequence shown here is derived from an EMBL/GenBank/DDBJ whole genome shotgun (WGS) entry which is preliminary data.</text>
</comment>
<sequence length="39" mass="4620">PLVLGIQRRRKDCTNSPFIDLIRELQAFRCEESNCQLTR</sequence>
<dbReference type="EMBL" id="BMAO01034658">
    <property type="protein sequence ID" value="GFQ98111.1"/>
    <property type="molecule type" value="Genomic_DNA"/>
</dbReference>
<name>A0A8X6G7M7_TRICU</name>
<evidence type="ECO:0000313" key="2">
    <source>
        <dbReference type="Proteomes" id="UP000887116"/>
    </source>
</evidence>
<gene>
    <name evidence="1" type="ORF">TNCT_450371</name>
</gene>
<proteinExistence type="predicted"/>
<protein>
    <submittedName>
        <fullName evidence="1">Uncharacterized protein</fullName>
    </submittedName>
</protein>
<reference evidence="1" key="1">
    <citation type="submission" date="2020-07" db="EMBL/GenBank/DDBJ databases">
        <title>Multicomponent nature underlies the extraordinary mechanical properties of spider dragline silk.</title>
        <authorList>
            <person name="Kono N."/>
            <person name="Nakamura H."/>
            <person name="Mori M."/>
            <person name="Yoshida Y."/>
            <person name="Ohtoshi R."/>
            <person name="Malay A.D."/>
            <person name="Moran D.A.P."/>
            <person name="Tomita M."/>
            <person name="Numata K."/>
            <person name="Arakawa K."/>
        </authorList>
    </citation>
    <scope>NUCLEOTIDE SEQUENCE</scope>
</reference>
<dbReference type="AlphaFoldDB" id="A0A8X6G7M7"/>
<keyword evidence="2" id="KW-1185">Reference proteome</keyword>
<dbReference type="Proteomes" id="UP000887116">
    <property type="component" value="Unassembled WGS sequence"/>
</dbReference>
<organism evidence="1 2">
    <name type="scientific">Trichonephila clavata</name>
    <name type="common">Joro spider</name>
    <name type="synonym">Nephila clavata</name>
    <dbReference type="NCBI Taxonomy" id="2740835"/>
    <lineage>
        <taxon>Eukaryota</taxon>
        <taxon>Metazoa</taxon>
        <taxon>Ecdysozoa</taxon>
        <taxon>Arthropoda</taxon>
        <taxon>Chelicerata</taxon>
        <taxon>Arachnida</taxon>
        <taxon>Araneae</taxon>
        <taxon>Araneomorphae</taxon>
        <taxon>Entelegynae</taxon>
        <taxon>Araneoidea</taxon>
        <taxon>Nephilidae</taxon>
        <taxon>Trichonephila</taxon>
    </lineage>
</organism>